<reference evidence="2 3" key="1">
    <citation type="submission" date="2019-03" db="EMBL/GenBank/DDBJ databases">
        <title>Genomic Encyclopedia of Type Strains, Phase IV (KMG-IV): sequencing the most valuable type-strain genomes for metagenomic binning, comparative biology and taxonomic classification.</title>
        <authorList>
            <person name="Goeker M."/>
        </authorList>
    </citation>
    <scope>NUCLEOTIDE SEQUENCE [LARGE SCALE GENOMIC DNA]</scope>
    <source>
        <strain evidence="2 3">DSM 46770</strain>
    </source>
</reference>
<keyword evidence="3" id="KW-1185">Reference proteome</keyword>
<gene>
    <name evidence="2" type="ORF">EV190_103198</name>
</gene>
<name>A0A4R6VAS8_9ACTN</name>
<feature type="compositionally biased region" description="Basic and acidic residues" evidence="1">
    <location>
        <begin position="15"/>
        <end position="27"/>
    </location>
</feature>
<comment type="caution">
    <text evidence="2">The sequence shown here is derived from an EMBL/GenBank/DDBJ whole genome shotgun (WGS) entry which is preliminary data.</text>
</comment>
<dbReference type="EMBL" id="SNYN01000003">
    <property type="protein sequence ID" value="TDQ53747.1"/>
    <property type="molecule type" value="Genomic_DNA"/>
</dbReference>
<protein>
    <submittedName>
        <fullName evidence="2">Uncharacterized protein</fullName>
    </submittedName>
</protein>
<dbReference type="AlphaFoldDB" id="A0A4R6VAS8"/>
<accession>A0A4R6VAS8</accession>
<dbReference type="Proteomes" id="UP000295281">
    <property type="component" value="Unassembled WGS sequence"/>
</dbReference>
<organism evidence="2 3">
    <name type="scientific">Actinorugispora endophytica</name>
    <dbReference type="NCBI Taxonomy" id="1605990"/>
    <lineage>
        <taxon>Bacteria</taxon>
        <taxon>Bacillati</taxon>
        <taxon>Actinomycetota</taxon>
        <taxon>Actinomycetes</taxon>
        <taxon>Streptosporangiales</taxon>
        <taxon>Nocardiopsidaceae</taxon>
        <taxon>Actinorugispora</taxon>
    </lineage>
</organism>
<evidence type="ECO:0000313" key="3">
    <source>
        <dbReference type="Proteomes" id="UP000295281"/>
    </source>
</evidence>
<sequence>MTVERLQEYDESDLEGYRASKRGERPSRGALPGPAARSGGATSEPVPGFLVINFSTRGFLVFRKGTGNRRMAVTSTFNRKKAQYA</sequence>
<evidence type="ECO:0000256" key="1">
    <source>
        <dbReference type="SAM" id="MobiDB-lite"/>
    </source>
</evidence>
<evidence type="ECO:0000313" key="2">
    <source>
        <dbReference type="EMBL" id="TDQ53747.1"/>
    </source>
</evidence>
<proteinExistence type="predicted"/>
<feature type="region of interest" description="Disordered" evidence="1">
    <location>
        <begin position="1"/>
        <end position="46"/>
    </location>
</feature>